<keyword evidence="10" id="KW-0807">Transducer</keyword>
<dbReference type="GO" id="GO:0004930">
    <property type="term" value="F:G protein-coupled receptor activity"/>
    <property type="evidence" value="ECO:0007669"/>
    <property type="project" value="UniProtKB-KW"/>
</dbReference>
<keyword evidence="7" id="KW-0297">G-protein coupled receptor</keyword>
<proteinExistence type="predicted"/>
<dbReference type="Ensembl" id="ENSCGRT00001020025.1">
    <property type="protein sequence ID" value="ENSCGRP00001015782.1"/>
    <property type="gene ID" value="ENSCGRG00001016297.1"/>
</dbReference>
<keyword evidence="4 11" id="KW-0812">Transmembrane</keyword>
<evidence type="ECO:0000256" key="3">
    <source>
        <dbReference type="ARBA" id="ARBA00022606"/>
    </source>
</evidence>
<evidence type="ECO:0000256" key="6">
    <source>
        <dbReference type="ARBA" id="ARBA00022989"/>
    </source>
</evidence>
<feature type="transmembrane region" description="Helical" evidence="11">
    <location>
        <begin position="23"/>
        <end position="51"/>
    </location>
</feature>
<keyword evidence="2" id="KW-1003">Cell membrane</keyword>
<dbReference type="SUPFAM" id="SSF81321">
    <property type="entry name" value="Family A G protein-coupled receptor-like"/>
    <property type="match status" value="1"/>
</dbReference>
<feature type="transmembrane region" description="Helical" evidence="11">
    <location>
        <begin position="167"/>
        <end position="188"/>
    </location>
</feature>
<evidence type="ECO:0000256" key="8">
    <source>
        <dbReference type="ARBA" id="ARBA00023136"/>
    </source>
</evidence>
<protein>
    <recommendedName>
        <fullName evidence="14">G-protein coupled receptors family 1 profile domain-containing protein</fullName>
    </recommendedName>
</protein>
<dbReference type="Proteomes" id="UP000694386">
    <property type="component" value="Unplaced"/>
</dbReference>
<dbReference type="GO" id="GO:0005886">
    <property type="term" value="C:plasma membrane"/>
    <property type="evidence" value="ECO:0007669"/>
    <property type="project" value="UniProtKB-SubCell"/>
</dbReference>
<dbReference type="GO" id="GO:0004984">
    <property type="term" value="F:olfactory receptor activity"/>
    <property type="evidence" value="ECO:0007669"/>
    <property type="project" value="InterPro"/>
</dbReference>
<evidence type="ECO:0000256" key="1">
    <source>
        <dbReference type="ARBA" id="ARBA00004651"/>
    </source>
</evidence>
<evidence type="ECO:0008006" key="14">
    <source>
        <dbReference type="Google" id="ProtNLM"/>
    </source>
</evidence>
<accession>A0A8C2QJ05</accession>
<dbReference type="AlphaFoldDB" id="A0A8C2QJ05"/>
<keyword evidence="5" id="KW-0552">Olfaction</keyword>
<reference evidence="12" key="1">
    <citation type="submission" date="2025-08" db="UniProtKB">
        <authorList>
            <consortium name="Ensembl"/>
        </authorList>
    </citation>
    <scope>IDENTIFICATION</scope>
</reference>
<keyword evidence="8 11" id="KW-0472">Membrane</keyword>
<evidence type="ECO:0000256" key="10">
    <source>
        <dbReference type="ARBA" id="ARBA00023224"/>
    </source>
</evidence>
<sequence>MVLENGSLVTEFILLGLTNDPDLLLPLLLLFLIIYTTTILGNFSLVILIVLNSYPHIPIRMLFFAQDVCSYLMLGSYMMELCGAMIHTGCILRLTFCAGTPATTISVIFALCFSSCTGTYFTEIEILIVGGKDFMVPSINGFTSYGFILCSILPIRSTEGIYKAFSACSSYILAVSLFFISGAFIYLQSSSVESMDQGKISSVFYTIVFPMMNSLIYCLRNKVVKVLLRKTFSRRL</sequence>
<evidence type="ECO:0000256" key="5">
    <source>
        <dbReference type="ARBA" id="ARBA00022725"/>
    </source>
</evidence>
<comment type="subcellular location">
    <subcellularLocation>
        <location evidence="1">Cell membrane</location>
        <topology evidence="1">Multi-pass membrane protein</topology>
    </subcellularLocation>
</comment>
<evidence type="ECO:0000256" key="11">
    <source>
        <dbReference type="SAM" id="Phobius"/>
    </source>
</evidence>
<keyword evidence="3" id="KW-0716">Sensory transduction</keyword>
<dbReference type="Pfam" id="PF13853">
    <property type="entry name" value="7tm_4"/>
    <property type="match status" value="1"/>
</dbReference>
<name>A0A8C2QJ05_CRIGR</name>
<dbReference type="InterPro" id="IPR000725">
    <property type="entry name" value="Olfact_rcpt"/>
</dbReference>
<evidence type="ECO:0000313" key="13">
    <source>
        <dbReference type="Proteomes" id="UP000694386"/>
    </source>
</evidence>
<reference evidence="12" key="2">
    <citation type="submission" date="2025-09" db="UniProtKB">
        <authorList>
            <consortium name="Ensembl"/>
        </authorList>
    </citation>
    <scope>IDENTIFICATION</scope>
</reference>
<keyword evidence="6 11" id="KW-1133">Transmembrane helix</keyword>
<evidence type="ECO:0000256" key="9">
    <source>
        <dbReference type="ARBA" id="ARBA00023170"/>
    </source>
</evidence>
<evidence type="ECO:0000256" key="2">
    <source>
        <dbReference type="ARBA" id="ARBA00022475"/>
    </source>
</evidence>
<feature type="transmembrane region" description="Helical" evidence="11">
    <location>
        <begin position="134"/>
        <end position="155"/>
    </location>
</feature>
<evidence type="ECO:0000313" key="12">
    <source>
        <dbReference type="Ensembl" id="ENSCGRP00001015782.1"/>
    </source>
</evidence>
<organism evidence="12 13">
    <name type="scientific">Cricetulus griseus</name>
    <name type="common">Chinese hamster</name>
    <name type="synonym">Cricetulus barabensis griseus</name>
    <dbReference type="NCBI Taxonomy" id="10029"/>
    <lineage>
        <taxon>Eukaryota</taxon>
        <taxon>Metazoa</taxon>
        <taxon>Chordata</taxon>
        <taxon>Craniata</taxon>
        <taxon>Vertebrata</taxon>
        <taxon>Euteleostomi</taxon>
        <taxon>Mammalia</taxon>
        <taxon>Eutheria</taxon>
        <taxon>Euarchontoglires</taxon>
        <taxon>Glires</taxon>
        <taxon>Rodentia</taxon>
        <taxon>Myomorpha</taxon>
        <taxon>Muroidea</taxon>
        <taxon>Cricetidae</taxon>
        <taxon>Cricetinae</taxon>
        <taxon>Cricetulus</taxon>
    </lineage>
</organism>
<feature type="transmembrane region" description="Helical" evidence="11">
    <location>
        <begin position="200"/>
        <end position="219"/>
    </location>
</feature>
<evidence type="ECO:0000256" key="7">
    <source>
        <dbReference type="ARBA" id="ARBA00023040"/>
    </source>
</evidence>
<keyword evidence="9" id="KW-0675">Receptor</keyword>
<evidence type="ECO:0000256" key="4">
    <source>
        <dbReference type="ARBA" id="ARBA00022692"/>
    </source>
</evidence>
<dbReference type="PANTHER" id="PTHR48018">
    <property type="entry name" value="OLFACTORY RECEPTOR"/>
    <property type="match status" value="1"/>
</dbReference>